<evidence type="ECO:0000313" key="2">
    <source>
        <dbReference type="EMBL" id="TQV72504.1"/>
    </source>
</evidence>
<dbReference type="Pfam" id="PF01593">
    <property type="entry name" value="Amino_oxidase"/>
    <property type="match status" value="1"/>
</dbReference>
<dbReference type="AlphaFoldDB" id="A0A545T5L2"/>
<organism evidence="2 3">
    <name type="scientific">Denitrobaculum tricleocarpae</name>
    <dbReference type="NCBI Taxonomy" id="2591009"/>
    <lineage>
        <taxon>Bacteria</taxon>
        <taxon>Pseudomonadati</taxon>
        <taxon>Pseudomonadota</taxon>
        <taxon>Alphaproteobacteria</taxon>
        <taxon>Rhodospirillales</taxon>
        <taxon>Rhodospirillaceae</taxon>
        <taxon>Denitrobaculum</taxon>
    </lineage>
</organism>
<gene>
    <name evidence="2" type="ORF">FKG95_25895</name>
</gene>
<dbReference type="OrthoDB" id="7849608at2"/>
<dbReference type="InterPro" id="IPR017830">
    <property type="entry name" value="SQase_HpnE"/>
</dbReference>
<dbReference type="InterPro" id="IPR050464">
    <property type="entry name" value="Zeta_carotene_desat/Oxidored"/>
</dbReference>
<dbReference type="GO" id="GO:0016491">
    <property type="term" value="F:oxidoreductase activity"/>
    <property type="evidence" value="ECO:0007669"/>
    <property type="project" value="InterPro"/>
</dbReference>
<dbReference type="PANTHER" id="PTHR42923:SF47">
    <property type="entry name" value="BLR3003 PROTEIN"/>
    <property type="match status" value="1"/>
</dbReference>
<dbReference type="SUPFAM" id="SSF51905">
    <property type="entry name" value="FAD/NAD(P)-binding domain"/>
    <property type="match status" value="1"/>
</dbReference>
<accession>A0A545T5L2</accession>
<dbReference type="EMBL" id="VHSH01000012">
    <property type="protein sequence ID" value="TQV72504.1"/>
    <property type="molecule type" value="Genomic_DNA"/>
</dbReference>
<keyword evidence="3" id="KW-1185">Reference proteome</keyword>
<evidence type="ECO:0000259" key="1">
    <source>
        <dbReference type="Pfam" id="PF01593"/>
    </source>
</evidence>
<proteinExistence type="predicted"/>
<dbReference type="Proteomes" id="UP000315252">
    <property type="component" value="Unassembled WGS sequence"/>
</dbReference>
<feature type="domain" description="Amine oxidase" evidence="1">
    <location>
        <begin position="11"/>
        <end position="416"/>
    </location>
</feature>
<sequence length="421" mass="45861">MKQVHIVGAGLSGLACALRLTRTGVPVILYDAAAQAGGRCRSYWDSKLKRQVDNGNHLLLSANYAALDYLREIRARDRFVSPARASFPFVDLASGDRWTVSPGISPLPWWVFQNRHRVSGTNPLDYLSILRIAAARSDETVAECLPKRDLLWHRFWQPFCTSALNTPPEEASAQLLWRTIRETFARGGKACVPLVPKKGLSDSFLDPALEIVQSAPNQILFNHRLRSLDFEGDRVSALEFGGGRVELGESDAVVIALPPGNAAQILPGLKAPDDSRSIVNVHLRLALAPDTPPPLPENLPFLGMVGGSFDWVFLRDDIASLTVSAADRLAGQPAEEIARVAWSETAQALGLDPNCEYEARVVKERRATFAQTPAALKLRPGARTAWRNLLLAGDWTDTGYPATIESAIRSGNNAAALASGF</sequence>
<reference evidence="2 3" key="1">
    <citation type="submission" date="2019-06" db="EMBL/GenBank/DDBJ databases">
        <title>Whole genome sequence for Rhodospirillaceae sp. R148.</title>
        <authorList>
            <person name="Wang G."/>
        </authorList>
    </citation>
    <scope>NUCLEOTIDE SEQUENCE [LARGE SCALE GENOMIC DNA]</scope>
    <source>
        <strain evidence="2 3">R148</strain>
    </source>
</reference>
<dbReference type="PANTHER" id="PTHR42923">
    <property type="entry name" value="PROTOPORPHYRINOGEN OXIDASE"/>
    <property type="match status" value="1"/>
</dbReference>
<protein>
    <recommendedName>
        <fullName evidence="1">Amine oxidase domain-containing protein</fullName>
    </recommendedName>
</protein>
<dbReference type="PROSITE" id="PS51257">
    <property type="entry name" value="PROKAR_LIPOPROTEIN"/>
    <property type="match status" value="1"/>
</dbReference>
<name>A0A545T5L2_9PROT</name>
<evidence type="ECO:0000313" key="3">
    <source>
        <dbReference type="Proteomes" id="UP000315252"/>
    </source>
</evidence>
<dbReference type="RefSeq" id="WP_142899351.1">
    <property type="nucleotide sequence ID" value="NZ_ML660063.1"/>
</dbReference>
<dbReference type="InterPro" id="IPR002937">
    <property type="entry name" value="Amino_oxidase"/>
</dbReference>
<dbReference type="InterPro" id="IPR036188">
    <property type="entry name" value="FAD/NAD-bd_sf"/>
</dbReference>
<comment type="caution">
    <text evidence="2">The sequence shown here is derived from an EMBL/GenBank/DDBJ whole genome shotgun (WGS) entry which is preliminary data.</text>
</comment>
<dbReference type="Gene3D" id="3.50.50.60">
    <property type="entry name" value="FAD/NAD(P)-binding domain"/>
    <property type="match status" value="1"/>
</dbReference>
<dbReference type="NCBIfam" id="TIGR03467">
    <property type="entry name" value="HpnE"/>
    <property type="match status" value="1"/>
</dbReference>